<proteinExistence type="predicted"/>
<keyword evidence="1" id="KW-0560">Oxidoreductase</keyword>
<dbReference type="InterPro" id="IPR036188">
    <property type="entry name" value="FAD/NAD-bd_sf"/>
</dbReference>
<dbReference type="Gene3D" id="3.50.50.60">
    <property type="entry name" value="FAD/NAD(P)-binding domain"/>
    <property type="match status" value="1"/>
</dbReference>
<dbReference type="InterPro" id="IPR050631">
    <property type="entry name" value="PheA/TfdB_FAD_monoxygenase"/>
</dbReference>
<reference evidence="4 5" key="1">
    <citation type="submission" date="2016-11" db="EMBL/GenBank/DDBJ databases">
        <authorList>
            <person name="Varghese N."/>
            <person name="Submissions S."/>
        </authorList>
    </citation>
    <scope>NUCLEOTIDE SEQUENCE [LARGE SCALE GENOMIC DNA]</scope>
    <source>
        <strain evidence="4 5">DSM 29620</strain>
    </source>
</reference>
<dbReference type="Proteomes" id="UP000324252">
    <property type="component" value="Unassembled WGS sequence"/>
</dbReference>
<dbReference type="SUPFAM" id="SSF51905">
    <property type="entry name" value="FAD/NAD(P)-binding domain"/>
    <property type="match status" value="1"/>
</dbReference>
<dbReference type="GO" id="GO:0016491">
    <property type="term" value="F:oxidoreductase activity"/>
    <property type="evidence" value="ECO:0007669"/>
    <property type="project" value="UniProtKB-KW"/>
</dbReference>
<keyword evidence="5" id="KW-1185">Reference proteome</keyword>
<name>A0A1H0M1B2_9RHOB</name>
<feature type="domain" description="FAD-binding" evidence="3">
    <location>
        <begin position="124"/>
        <end position="323"/>
    </location>
</feature>
<dbReference type="OrthoDB" id="9784632at2"/>
<evidence type="ECO:0000256" key="2">
    <source>
        <dbReference type="ARBA" id="ARBA00023027"/>
    </source>
</evidence>
<evidence type="ECO:0000256" key="1">
    <source>
        <dbReference type="ARBA" id="ARBA00023002"/>
    </source>
</evidence>
<evidence type="ECO:0000313" key="5">
    <source>
        <dbReference type="Proteomes" id="UP000324252"/>
    </source>
</evidence>
<dbReference type="PANTHER" id="PTHR43476:SF4">
    <property type="entry name" value="BLR0106 PROTEIN"/>
    <property type="match status" value="1"/>
</dbReference>
<gene>
    <name evidence="4" type="ORF">SAMN05444142_10913</name>
</gene>
<dbReference type="EMBL" id="FQZZ01000009">
    <property type="protein sequence ID" value="SHK76575.1"/>
    <property type="molecule type" value="Genomic_DNA"/>
</dbReference>
<dbReference type="RefSeq" id="WP_149789325.1">
    <property type="nucleotide sequence ID" value="NZ_FNIO01000009.1"/>
</dbReference>
<sequence length="380" mass="42295">MTKVSSVDILGGGPAGLYTAILLRRHMPDVKVRVTEQNPKGATWGFGVVFSDRALDFLKADDPETHDLIVPGMERWENMTLNLPDGTVTLDGVGFTAIGRLELIETLRKCAEELGAELRFSQHVDTLDELEGDLIVGADGLNSLVRASDPEAFGETIEQRNNHFAWFGADRPFDTLTQTFVNTDKGALNAHHYRFSPDRSTFIVECTDEVFRAWGFADMDEDQSAAACEEIFADVLEGARLITNRSIWRQFPKLWCSQWYSGNRVLMGDAVHTAHFSVGSGTRIAMEDALALVQALAAEDSMEAALERYQESRPPIAHKIVEAATVSAIWYETFGQKMQMPPMEFAHDYLMRSGRITPERLREMAPGFSADYAAYKAKSA</sequence>
<evidence type="ECO:0000313" key="4">
    <source>
        <dbReference type="EMBL" id="SHK76575.1"/>
    </source>
</evidence>
<dbReference type="GO" id="GO:0071949">
    <property type="term" value="F:FAD binding"/>
    <property type="evidence" value="ECO:0007669"/>
    <property type="project" value="InterPro"/>
</dbReference>
<dbReference type="Pfam" id="PF01494">
    <property type="entry name" value="FAD_binding_3"/>
    <property type="match status" value="1"/>
</dbReference>
<protein>
    <submittedName>
        <fullName evidence="4">2-polyprenyl-6-methoxyphenol hydroxylase</fullName>
    </submittedName>
</protein>
<evidence type="ECO:0000259" key="3">
    <source>
        <dbReference type="Pfam" id="PF01494"/>
    </source>
</evidence>
<dbReference type="PRINTS" id="PR00420">
    <property type="entry name" value="RNGMNOXGNASE"/>
</dbReference>
<dbReference type="Gene3D" id="3.30.9.20">
    <property type="match status" value="1"/>
</dbReference>
<accession>A0A1H0M1B2</accession>
<dbReference type="PANTHER" id="PTHR43476">
    <property type="entry name" value="3-(3-HYDROXY-PHENYL)PROPIONATE/3-HYDROXYCINNAMIC ACID HYDROXYLASE"/>
    <property type="match status" value="1"/>
</dbReference>
<organism evidence="4 5">
    <name type="scientific">Lutimaribacter pacificus</name>
    <dbReference type="NCBI Taxonomy" id="391948"/>
    <lineage>
        <taxon>Bacteria</taxon>
        <taxon>Pseudomonadati</taxon>
        <taxon>Pseudomonadota</taxon>
        <taxon>Alphaproteobacteria</taxon>
        <taxon>Rhodobacterales</taxon>
        <taxon>Roseobacteraceae</taxon>
        <taxon>Lutimaribacter</taxon>
    </lineage>
</organism>
<dbReference type="AlphaFoldDB" id="A0A1H0M1B2"/>
<keyword evidence="2" id="KW-0520">NAD</keyword>
<dbReference type="InterPro" id="IPR002938">
    <property type="entry name" value="FAD-bd"/>
</dbReference>